<sequence>MTSIPAQANEKQKPLHIKLFEETHPFYTSGDTVRGVLRVEPTLRPQRITLTFRGYSVIYDQASNGATPNLFTQKQDIFESSGAHENFDILKKGTAADGRVELPFEFQFPHAAELAPPSDRIWRYAQDSYDHPRFQHSPGFPLPPSCSAQVSANKGLVPRIVYALQADLESVVPDTPRVKVLQVLQFIPPAPEFDSALLQPMIELGTKLPKHCCRYKLIRSRKLLPGYGSTSKLGKVKDKLVEKELFFGLESFSEIPFARFNVLATPARVQVIGSQIPIVINVQHLDRSASLPGPPDLFMRRIRVQLLSSFHIFVPSLRHNKKEKEIAETVCDTLVLVDRKFEEGNGHALTDGLNLADMVGFRLAHVKLLPSFTSYGLALEYELQVEIWGECATREFLGIACRETVQVVSGWNATSQNAAVAEADPEPVYHELDPDAALDLWRNAPDEGFDGNSAVIARRRRRQQELWRSKPDCYERDADMPADLELSNGD</sequence>
<dbReference type="InterPro" id="IPR014752">
    <property type="entry name" value="Arrestin-like_C"/>
</dbReference>
<reference evidence="1" key="1">
    <citation type="journal article" date="2020" name="Stud. Mycol.">
        <title>101 Dothideomycetes genomes: a test case for predicting lifestyles and emergence of pathogens.</title>
        <authorList>
            <person name="Haridas S."/>
            <person name="Albert R."/>
            <person name="Binder M."/>
            <person name="Bloem J."/>
            <person name="Labutti K."/>
            <person name="Salamov A."/>
            <person name="Andreopoulos B."/>
            <person name="Baker S."/>
            <person name="Barry K."/>
            <person name="Bills G."/>
            <person name="Bluhm B."/>
            <person name="Cannon C."/>
            <person name="Castanera R."/>
            <person name="Culley D."/>
            <person name="Daum C."/>
            <person name="Ezra D."/>
            <person name="Gonzalez J."/>
            <person name="Henrissat B."/>
            <person name="Kuo A."/>
            <person name="Liang C."/>
            <person name="Lipzen A."/>
            <person name="Lutzoni F."/>
            <person name="Magnuson J."/>
            <person name="Mondo S."/>
            <person name="Nolan M."/>
            <person name="Ohm R."/>
            <person name="Pangilinan J."/>
            <person name="Park H.-J."/>
            <person name="Ramirez L."/>
            <person name="Alfaro M."/>
            <person name="Sun H."/>
            <person name="Tritt A."/>
            <person name="Yoshinaga Y."/>
            <person name="Zwiers L.-H."/>
            <person name="Turgeon B."/>
            <person name="Goodwin S."/>
            <person name="Spatafora J."/>
            <person name="Crous P."/>
            <person name="Grigoriev I."/>
        </authorList>
    </citation>
    <scope>NUCLEOTIDE SEQUENCE</scope>
    <source>
        <strain evidence="1">CBS 113818</strain>
    </source>
</reference>
<accession>A0A6A6ZEE7</accession>
<organism evidence="1 2">
    <name type="scientific">Ophiobolus disseminans</name>
    <dbReference type="NCBI Taxonomy" id="1469910"/>
    <lineage>
        <taxon>Eukaryota</taxon>
        <taxon>Fungi</taxon>
        <taxon>Dikarya</taxon>
        <taxon>Ascomycota</taxon>
        <taxon>Pezizomycotina</taxon>
        <taxon>Dothideomycetes</taxon>
        <taxon>Pleosporomycetidae</taxon>
        <taxon>Pleosporales</taxon>
        <taxon>Pleosporineae</taxon>
        <taxon>Phaeosphaeriaceae</taxon>
        <taxon>Ophiobolus</taxon>
    </lineage>
</organism>
<gene>
    <name evidence="1" type="ORF">CC86DRAFT_472172</name>
</gene>
<protein>
    <recommendedName>
        <fullName evidence="3">Arrestin-like N-terminal domain-containing protein</fullName>
    </recommendedName>
</protein>
<evidence type="ECO:0000313" key="1">
    <source>
        <dbReference type="EMBL" id="KAF2819366.1"/>
    </source>
</evidence>
<dbReference type="Gene3D" id="2.60.40.640">
    <property type="match status" value="1"/>
</dbReference>
<dbReference type="EMBL" id="MU006245">
    <property type="protein sequence ID" value="KAF2819366.1"/>
    <property type="molecule type" value="Genomic_DNA"/>
</dbReference>
<dbReference type="AlphaFoldDB" id="A0A6A6ZEE7"/>
<name>A0A6A6ZEE7_9PLEO</name>
<keyword evidence="2" id="KW-1185">Reference proteome</keyword>
<proteinExistence type="predicted"/>
<dbReference type="Proteomes" id="UP000799424">
    <property type="component" value="Unassembled WGS sequence"/>
</dbReference>
<evidence type="ECO:0000313" key="2">
    <source>
        <dbReference type="Proteomes" id="UP000799424"/>
    </source>
</evidence>
<evidence type="ECO:0008006" key="3">
    <source>
        <dbReference type="Google" id="ProtNLM"/>
    </source>
</evidence>
<dbReference type="OrthoDB" id="5349440at2759"/>